<keyword evidence="3" id="KW-1185">Reference proteome</keyword>
<gene>
    <name evidence="2" type="ORF">R9Z33_03445</name>
</gene>
<dbReference type="Proteomes" id="UP001305521">
    <property type="component" value="Chromosome"/>
</dbReference>
<proteinExistence type="predicted"/>
<name>A0ABZ0PJM6_9PROT</name>
<dbReference type="RefSeq" id="WP_318649913.1">
    <property type="nucleotide sequence ID" value="NZ_CP137852.1"/>
</dbReference>
<sequence>MKIWPLLLLLAFPAAAQFAPPAPLAPPFYDLGTVTLRNATTLPISQFFLWNQGFTAEGEERLGGQALPAGGGRQLTLGMGQCGVSLRAVFADGSEQRIRLVQLCGAGELVIEAGTPVTARVIPR</sequence>
<feature type="signal peptide" evidence="1">
    <location>
        <begin position="1"/>
        <end position="18"/>
    </location>
</feature>
<dbReference type="EMBL" id="CP137852">
    <property type="protein sequence ID" value="WPB85935.1"/>
    <property type="molecule type" value="Genomic_DNA"/>
</dbReference>
<evidence type="ECO:0000313" key="2">
    <source>
        <dbReference type="EMBL" id="WPB85935.1"/>
    </source>
</evidence>
<feature type="chain" id="PRO_5045584738" evidence="1">
    <location>
        <begin position="19"/>
        <end position="124"/>
    </location>
</feature>
<keyword evidence="1" id="KW-0732">Signal</keyword>
<evidence type="ECO:0000256" key="1">
    <source>
        <dbReference type="SAM" id="SignalP"/>
    </source>
</evidence>
<accession>A0ABZ0PJM6</accession>
<reference evidence="2 3" key="1">
    <citation type="submission" date="2023-11" db="EMBL/GenBank/DDBJ databases">
        <title>Arctic aerobic anoxygenic photoheterotroph Sediminicoccus rosea KRV36 adapts its photosynthesis to long days of polar summer.</title>
        <authorList>
            <person name="Tomasch J."/>
            <person name="Kopejtka K."/>
            <person name="Bily T."/>
            <person name="Gardiner A.T."/>
            <person name="Gardian Z."/>
            <person name="Shivaramu S."/>
            <person name="Koblizek M."/>
            <person name="Engelhardt F."/>
            <person name="Kaftan D."/>
        </authorList>
    </citation>
    <scope>NUCLEOTIDE SEQUENCE [LARGE SCALE GENOMIC DNA]</scope>
    <source>
        <strain evidence="2 3">R-30</strain>
    </source>
</reference>
<evidence type="ECO:0000313" key="3">
    <source>
        <dbReference type="Proteomes" id="UP001305521"/>
    </source>
</evidence>
<protein>
    <submittedName>
        <fullName evidence="2">Uncharacterized protein</fullName>
    </submittedName>
</protein>
<organism evidence="2 3">
    <name type="scientific">Sediminicoccus rosea</name>
    <dbReference type="NCBI Taxonomy" id="1225128"/>
    <lineage>
        <taxon>Bacteria</taxon>
        <taxon>Pseudomonadati</taxon>
        <taxon>Pseudomonadota</taxon>
        <taxon>Alphaproteobacteria</taxon>
        <taxon>Acetobacterales</taxon>
        <taxon>Roseomonadaceae</taxon>
        <taxon>Sediminicoccus</taxon>
    </lineage>
</organism>